<name>A0RVR0_CENSY</name>
<keyword evidence="2" id="KW-0540">Nuclease</keyword>
<keyword evidence="3" id="KW-1185">Reference proteome</keyword>
<dbReference type="KEGG" id="csy:CENSYa_0794"/>
<dbReference type="EMBL" id="DP000238">
    <property type="protein sequence ID" value="ABK77427.1"/>
    <property type="molecule type" value="Genomic_DNA"/>
</dbReference>
<evidence type="ECO:0000259" key="1">
    <source>
        <dbReference type="Pfam" id="PF13175"/>
    </source>
</evidence>
<organism evidence="2 3">
    <name type="scientific">Cenarchaeum symbiosum (strain A)</name>
    <dbReference type="NCBI Taxonomy" id="414004"/>
    <lineage>
        <taxon>Archaea</taxon>
        <taxon>Nitrososphaerota</taxon>
        <taxon>Candidatus Cenarchaeales</taxon>
        <taxon>Candidatus Cenarchaeaceae</taxon>
        <taxon>Candidatus Cenarchaeum</taxon>
    </lineage>
</organism>
<dbReference type="CDD" id="cd00267">
    <property type="entry name" value="ABC_ATPase"/>
    <property type="match status" value="1"/>
</dbReference>
<feature type="domain" description="Endonuclease GajA/Old nuclease/RecF-like AAA" evidence="1">
    <location>
        <begin position="1"/>
        <end position="421"/>
    </location>
</feature>
<dbReference type="GO" id="GO:0004519">
    <property type="term" value="F:endonuclease activity"/>
    <property type="evidence" value="ECO:0007669"/>
    <property type="project" value="UniProtKB-KW"/>
</dbReference>
<accession>A0RVR0</accession>
<dbReference type="InterPro" id="IPR051396">
    <property type="entry name" value="Bact_Antivir_Def_Nuclease"/>
</dbReference>
<dbReference type="AlphaFoldDB" id="A0RVR0"/>
<dbReference type="SUPFAM" id="SSF52540">
    <property type="entry name" value="P-loop containing nucleoside triphosphate hydrolases"/>
    <property type="match status" value="1"/>
</dbReference>
<reference evidence="2 3" key="1">
    <citation type="journal article" date="2006" name="Proc. Natl. Acad. Sci. U.S.A.">
        <title>Genomic analysis of the uncultivated marine crenarchaeote Cenarchaeum symbiosum.</title>
        <authorList>
            <person name="Hallam S.J."/>
            <person name="Konstantinidis K.T."/>
            <person name="Putnam N."/>
            <person name="Schleper C."/>
            <person name="Watanabe Y."/>
            <person name="Sugahara J."/>
            <person name="Preston C."/>
            <person name="de la Torre J."/>
            <person name="Richardson P.M."/>
            <person name="DeLong E.F."/>
        </authorList>
    </citation>
    <scope>NUCLEOTIDE SEQUENCE [LARGE SCALE GENOMIC DNA]</scope>
    <source>
        <strain evidence="3">A</strain>
    </source>
</reference>
<proteinExistence type="predicted"/>
<dbReference type="InterPro" id="IPR027417">
    <property type="entry name" value="P-loop_NTPase"/>
</dbReference>
<dbReference type="EnsemblBacteria" id="ABK77427">
    <property type="protein sequence ID" value="ABK77427"/>
    <property type="gene ID" value="CENSYa_0794"/>
</dbReference>
<dbReference type="HOGENOM" id="CLU_022180_0_0_2"/>
<keyword evidence="2" id="KW-0378">Hydrolase</keyword>
<dbReference type="Gene3D" id="3.40.50.300">
    <property type="entry name" value="P-loop containing nucleotide triphosphate hydrolases"/>
    <property type="match status" value="1"/>
</dbReference>
<dbReference type="PANTHER" id="PTHR43581:SF3">
    <property type="entry name" value="AAA+ ATPASE DOMAIN-CONTAINING PROTEIN"/>
    <property type="match status" value="1"/>
</dbReference>
<keyword evidence="2" id="KW-0255">Endonuclease</keyword>
<dbReference type="STRING" id="414004.CENSYa_0794"/>
<dbReference type="InterPro" id="IPR041685">
    <property type="entry name" value="AAA_GajA/Old/RecF-like"/>
</dbReference>
<dbReference type="Pfam" id="PF13175">
    <property type="entry name" value="AAA_15"/>
    <property type="match status" value="1"/>
</dbReference>
<dbReference type="PATRIC" id="fig|414004.10.peg.733"/>
<evidence type="ECO:0000313" key="3">
    <source>
        <dbReference type="Proteomes" id="UP000000758"/>
    </source>
</evidence>
<evidence type="ECO:0000313" key="2">
    <source>
        <dbReference type="EMBL" id="ABK77427.1"/>
    </source>
</evidence>
<dbReference type="Proteomes" id="UP000000758">
    <property type="component" value="Chromosome"/>
</dbReference>
<gene>
    <name evidence="2" type="ordered locus">CENSYa_0794</name>
</gene>
<dbReference type="PANTHER" id="PTHR43581">
    <property type="entry name" value="ATP/GTP PHOSPHATASE"/>
    <property type="match status" value="1"/>
</dbReference>
<protein>
    <submittedName>
        <fullName evidence="2">ATP-dependent endonuclease</fullName>
    </submittedName>
</protein>
<sequence length="694" mass="79269">MRLRKFRVRAYRCIHDSGEISVGDLAAFVGRNESGKTTILQALTLLNRETEVSELDLCDEMSDELKSEVRLAEGAFELSEHETALIKERFPYVPEIKSLRIFRTNTAQRTQYDFAGLSISEEQNRGLNSWENLRTRITSFLDMIPNHIRIKMDPSFFQGGMPGNQDDYDSGMADLNNQFQVNASDEPRVLSEWEEIYRDKESRYENLLSGTTDRAALENYIAENLHPRFVYFSDYKKIYGNINLNEYARESKGERAEGIEYIEEFDRAETVRNLFYLAELDVEEMEALHDSPSKLIKFLNTASNRLTARLNPAWKGDPIHVDLRYQPGNIMSVVISDVHRDGTVTNTGLLNRRAEGFKWTFSFIVNFAAETQRAELKEAILLLDEPARNLHPTQQMGISDLLRNLAGSNQVLYATHSPFMIFDYTPGNLLVVELDKRRHLSRIFYDYWSADDKTLTPILYGLSRGLVQSITDREIGTNSRPVIIVETMSDSMYLNAFDRLLQDPNISMNPLNVVPAYSRNSVLPLAIFYNSHGYDTFVLLDNGEESRQTASQLLANGFSKLQAIFMQSEDGPVRSMEDYIDPTDYLHAVNQTYEIKLREEGYTSLSTEEVASTGREGLLACLGAVWDGHNEEGWGEFEPEEITRYICEKVSLGEAEFVSEKTKDRFRTLYRLVAERVRQYRNAEALSGAPSAGA</sequence>